<dbReference type="InterPro" id="IPR017871">
    <property type="entry name" value="ABC_transporter-like_CS"/>
</dbReference>
<dbReference type="CDD" id="cd18541">
    <property type="entry name" value="ABC_6TM_TmrB_like"/>
    <property type="match status" value="1"/>
</dbReference>
<name>A0AAU9DD90_9LACO</name>
<dbReference type="GO" id="GO:0005886">
    <property type="term" value="C:plasma membrane"/>
    <property type="evidence" value="ECO:0007669"/>
    <property type="project" value="UniProtKB-SubCell"/>
</dbReference>
<keyword evidence="2" id="KW-0813">Transport</keyword>
<dbReference type="SMART" id="SM00382">
    <property type="entry name" value="AAA"/>
    <property type="match status" value="1"/>
</dbReference>
<dbReference type="InterPro" id="IPR036640">
    <property type="entry name" value="ABC1_TM_sf"/>
</dbReference>
<dbReference type="GO" id="GO:0016887">
    <property type="term" value="F:ATP hydrolysis activity"/>
    <property type="evidence" value="ECO:0007669"/>
    <property type="project" value="InterPro"/>
</dbReference>
<keyword evidence="4 9" id="KW-0812">Transmembrane</keyword>
<evidence type="ECO:0000256" key="4">
    <source>
        <dbReference type="ARBA" id="ARBA00022692"/>
    </source>
</evidence>
<evidence type="ECO:0000256" key="9">
    <source>
        <dbReference type="SAM" id="Phobius"/>
    </source>
</evidence>
<dbReference type="PANTHER" id="PTHR43394">
    <property type="entry name" value="ATP-DEPENDENT PERMEASE MDL1, MITOCHONDRIAL"/>
    <property type="match status" value="1"/>
</dbReference>
<dbReference type="Pfam" id="PF00664">
    <property type="entry name" value="ABC_membrane"/>
    <property type="match status" value="1"/>
</dbReference>
<dbReference type="InterPro" id="IPR003439">
    <property type="entry name" value="ABC_transporter-like_ATP-bd"/>
</dbReference>
<evidence type="ECO:0000259" key="10">
    <source>
        <dbReference type="PROSITE" id="PS50893"/>
    </source>
</evidence>
<evidence type="ECO:0000256" key="8">
    <source>
        <dbReference type="ARBA" id="ARBA00023136"/>
    </source>
</evidence>
<dbReference type="SUPFAM" id="SSF90123">
    <property type="entry name" value="ABC transporter transmembrane region"/>
    <property type="match status" value="1"/>
</dbReference>
<protein>
    <submittedName>
        <fullName evidence="12">Multidrug ABC transporter permease/ATP-binding protein</fullName>
    </submittedName>
</protein>
<evidence type="ECO:0000256" key="5">
    <source>
        <dbReference type="ARBA" id="ARBA00022741"/>
    </source>
</evidence>
<gene>
    <name evidence="12" type="ORF">KIMC2_06780</name>
</gene>
<dbReference type="PROSITE" id="PS50929">
    <property type="entry name" value="ABC_TM1F"/>
    <property type="match status" value="1"/>
</dbReference>
<feature type="transmembrane region" description="Helical" evidence="9">
    <location>
        <begin position="162"/>
        <end position="179"/>
    </location>
</feature>
<keyword evidence="7 9" id="KW-1133">Transmembrane helix</keyword>
<comment type="subcellular location">
    <subcellularLocation>
        <location evidence="1">Cell membrane</location>
        <topology evidence="1">Multi-pass membrane protein</topology>
    </subcellularLocation>
</comment>
<evidence type="ECO:0000313" key="12">
    <source>
        <dbReference type="EMBL" id="BDR56116.1"/>
    </source>
</evidence>
<dbReference type="Gene3D" id="3.40.50.300">
    <property type="entry name" value="P-loop containing nucleotide triphosphate hydrolases"/>
    <property type="match status" value="1"/>
</dbReference>
<dbReference type="KEGG" id="xak:KIMC2_06780"/>
<dbReference type="PANTHER" id="PTHR43394:SF1">
    <property type="entry name" value="ATP-BINDING CASSETTE SUB-FAMILY B MEMBER 10, MITOCHONDRIAL"/>
    <property type="match status" value="1"/>
</dbReference>
<evidence type="ECO:0000313" key="13">
    <source>
        <dbReference type="Proteomes" id="UP001321804"/>
    </source>
</evidence>
<dbReference type="SUPFAM" id="SSF52540">
    <property type="entry name" value="P-loop containing nucleoside triphosphate hydrolases"/>
    <property type="match status" value="1"/>
</dbReference>
<keyword evidence="13" id="KW-1185">Reference proteome</keyword>
<evidence type="ECO:0000259" key="11">
    <source>
        <dbReference type="PROSITE" id="PS50929"/>
    </source>
</evidence>
<evidence type="ECO:0000256" key="3">
    <source>
        <dbReference type="ARBA" id="ARBA00022475"/>
    </source>
</evidence>
<organism evidence="12 13">
    <name type="scientific">Xylocopilactobacillus apis</name>
    <dbReference type="NCBI Taxonomy" id="2932183"/>
    <lineage>
        <taxon>Bacteria</taxon>
        <taxon>Bacillati</taxon>
        <taxon>Bacillota</taxon>
        <taxon>Bacilli</taxon>
        <taxon>Lactobacillales</taxon>
        <taxon>Lactobacillaceae</taxon>
        <taxon>Xylocopilactobacillus</taxon>
    </lineage>
</organism>
<sequence>MNIFSKLSWFIKAEWKRYLIGIADLLFLAIIHMLPPYIIGLIVDELNKHTLTWNKLLFQVFLILVLTLVDYGMRFIWRYALFGGAAKLEQTLRRRLFQHYLQMDEKFFQKYRVGDLMAHATNDINAVQQVVGSGVLSLVDAVVTGLTTIFAMVFIVSPKLTAMTLIPMPFLAVTAFLLGQWMHKAFDRYQASFSRLDDKAQESMSGIKVIKALGQEKEDYEDFAQMTQSSYRAARKIFYIDPLFDLSSQLFIGMTYVLTIFIGGGMVAAGTLTVGKLVSYFSYILNLTWPMFAIGQIFNIVERGNASYDRINFLMHEKSSIIESIHDDHQIPSGDLNYHIEEFKYPDDSKTALTNVNFDLKKGQILGIVGPVGAGKSSIIKLLLRTFDDYNGEIVYSGKNIKDYSLDSYLKAIGYVPQDNFLFTSSIAENIKFARFEASMDEVKKAAHIADIDKDISEFPEQYDTKVGQRGVSLSGGQQQRIAIARALITDPDILILDDALSAVDALTEKNILHNLKYERSGKTTIILAQRLSSVMNANEIIVMSNGKISERGNHDELLAAKGWYYDTWNKQESDRMGGLTDG</sequence>
<dbReference type="InterPro" id="IPR027417">
    <property type="entry name" value="P-loop_NTPase"/>
</dbReference>
<dbReference type="GO" id="GO:0005524">
    <property type="term" value="F:ATP binding"/>
    <property type="evidence" value="ECO:0007669"/>
    <property type="project" value="UniProtKB-KW"/>
</dbReference>
<dbReference type="InterPro" id="IPR039421">
    <property type="entry name" value="Type_1_exporter"/>
</dbReference>
<feature type="domain" description="ABC transmembrane type-1" evidence="11">
    <location>
        <begin position="25"/>
        <end position="303"/>
    </location>
</feature>
<feature type="domain" description="ABC transporter" evidence="10">
    <location>
        <begin position="338"/>
        <end position="571"/>
    </location>
</feature>
<keyword evidence="3" id="KW-1003">Cell membrane</keyword>
<dbReference type="PROSITE" id="PS00211">
    <property type="entry name" value="ABC_TRANSPORTER_1"/>
    <property type="match status" value="1"/>
</dbReference>
<reference evidence="12 13" key="1">
    <citation type="journal article" date="2023" name="Microbiol. Spectr.">
        <title>Symbiosis of Carpenter Bees with Uncharacterized Lactic Acid Bacteria Showing NAD Auxotrophy.</title>
        <authorList>
            <person name="Kawasaki S."/>
            <person name="Ozawa K."/>
            <person name="Mori T."/>
            <person name="Yamamoto A."/>
            <person name="Ito M."/>
            <person name="Ohkuma M."/>
            <person name="Sakamoto M."/>
            <person name="Matsutani M."/>
        </authorList>
    </citation>
    <scope>NUCLEOTIDE SEQUENCE [LARGE SCALE GENOMIC DNA]</scope>
    <source>
        <strain evidence="12 13">KimC2</strain>
    </source>
</reference>
<dbReference type="FunFam" id="3.40.50.300:FF:000221">
    <property type="entry name" value="Multidrug ABC transporter ATP-binding protein"/>
    <property type="match status" value="1"/>
</dbReference>
<dbReference type="AlphaFoldDB" id="A0AAU9DD90"/>
<feature type="transmembrane region" description="Helical" evidence="9">
    <location>
        <begin position="135"/>
        <end position="156"/>
    </location>
</feature>
<dbReference type="FunFam" id="1.20.1560.10:FF:000011">
    <property type="entry name" value="Multidrug ABC transporter ATP-binding protein"/>
    <property type="match status" value="1"/>
</dbReference>
<dbReference type="InterPro" id="IPR011527">
    <property type="entry name" value="ABC1_TM_dom"/>
</dbReference>
<evidence type="ECO:0000256" key="2">
    <source>
        <dbReference type="ARBA" id="ARBA00022448"/>
    </source>
</evidence>
<proteinExistence type="predicted"/>
<keyword evidence="5" id="KW-0547">Nucleotide-binding</keyword>
<keyword evidence="6" id="KW-0067">ATP-binding</keyword>
<dbReference type="PROSITE" id="PS50893">
    <property type="entry name" value="ABC_TRANSPORTER_2"/>
    <property type="match status" value="1"/>
</dbReference>
<dbReference type="Pfam" id="PF00005">
    <property type="entry name" value="ABC_tran"/>
    <property type="match status" value="1"/>
</dbReference>
<feature type="transmembrane region" description="Helical" evidence="9">
    <location>
        <begin position="21"/>
        <end position="44"/>
    </location>
</feature>
<accession>A0AAU9DD90</accession>
<keyword evidence="8 9" id="KW-0472">Membrane</keyword>
<dbReference type="InterPro" id="IPR003593">
    <property type="entry name" value="AAA+_ATPase"/>
</dbReference>
<dbReference type="EMBL" id="AP026801">
    <property type="protein sequence ID" value="BDR56116.1"/>
    <property type="molecule type" value="Genomic_DNA"/>
</dbReference>
<feature type="transmembrane region" description="Helical" evidence="9">
    <location>
        <begin position="280"/>
        <end position="301"/>
    </location>
</feature>
<evidence type="ECO:0000256" key="6">
    <source>
        <dbReference type="ARBA" id="ARBA00022840"/>
    </source>
</evidence>
<dbReference type="Proteomes" id="UP001321804">
    <property type="component" value="Chromosome"/>
</dbReference>
<dbReference type="GO" id="GO:0015421">
    <property type="term" value="F:ABC-type oligopeptide transporter activity"/>
    <property type="evidence" value="ECO:0007669"/>
    <property type="project" value="TreeGrafter"/>
</dbReference>
<dbReference type="Gene3D" id="1.20.1560.10">
    <property type="entry name" value="ABC transporter type 1, transmembrane domain"/>
    <property type="match status" value="1"/>
</dbReference>
<dbReference type="RefSeq" id="WP_317697978.1">
    <property type="nucleotide sequence ID" value="NZ_AP026801.1"/>
</dbReference>
<evidence type="ECO:0000256" key="1">
    <source>
        <dbReference type="ARBA" id="ARBA00004651"/>
    </source>
</evidence>
<feature type="transmembrane region" description="Helical" evidence="9">
    <location>
        <begin position="250"/>
        <end position="274"/>
    </location>
</feature>
<evidence type="ECO:0000256" key="7">
    <source>
        <dbReference type="ARBA" id="ARBA00022989"/>
    </source>
</evidence>
<feature type="transmembrane region" description="Helical" evidence="9">
    <location>
        <begin position="56"/>
        <end position="77"/>
    </location>
</feature>